<dbReference type="InterPro" id="IPR050708">
    <property type="entry name" value="T6SS_VgrG/RHS"/>
</dbReference>
<keyword evidence="1" id="KW-0732">Signal</keyword>
<evidence type="ECO:0000313" key="4">
    <source>
        <dbReference type="Proteomes" id="UP000005113"/>
    </source>
</evidence>
<evidence type="ECO:0000313" key="3">
    <source>
        <dbReference type="EMBL" id="EJF51798.1"/>
    </source>
</evidence>
<evidence type="ECO:0000259" key="2">
    <source>
        <dbReference type="SMART" id="SM00306"/>
    </source>
</evidence>
<protein>
    <submittedName>
        <fullName evidence="3">Rhs family protein</fullName>
    </submittedName>
</protein>
<dbReference type="InterPro" id="IPR022385">
    <property type="entry name" value="Rhs_assc_core"/>
</dbReference>
<organism evidence="3 4">
    <name type="scientific">Saprospira grandis DSM 2844</name>
    <dbReference type="NCBI Taxonomy" id="694433"/>
    <lineage>
        <taxon>Bacteria</taxon>
        <taxon>Pseudomonadati</taxon>
        <taxon>Bacteroidota</taxon>
        <taxon>Saprospiria</taxon>
        <taxon>Saprospirales</taxon>
        <taxon>Saprospiraceae</taxon>
        <taxon>Saprospira</taxon>
    </lineage>
</organism>
<name>J1I0L1_9BACT</name>
<dbReference type="OrthoDB" id="2972467at2"/>
<evidence type="ECO:0000256" key="1">
    <source>
        <dbReference type="SAM" id="SignalP"/>
    </source>
</evidence>
<reference evidence="4" key="1">
    <citation type="journal article" date="2012" name="Stand. Genomic Sci.">
        <title>Permanent draft genome sequence of the gliding predator Saprospira grandis strain Sa g1 (= HR1).</title>
        <authorList>
            <person name="Mavromatis K."/>
            <person name="Chertkov O."/>
            <person name="Lapidus A."/>
            <person name="Nolan M."/>
            <person name="Lucas S."/>
            <person name="Tice H."/>
            <person name="Del Rio T.G."/>
            <person name="Cheng J.F."/>
            <person name="Han C."/>
            <person name="Tapia R."/>
            <person name="Bruce D."/>
            <person name="Goodwin L.A."/>
            <person name="Pitluck S."/>
            <person name="Huntemann M."/>
            <person name="Liolios K."/>
            <person name="Pagani I."/>
            <person name="Ivanova N."/>
            <person name="Mikhailova N."/>
            <person name="Pati A."/>
            <person name="Chen A."/>
            <person name="Palaniappan K."/>
            <person name="Land M."/>
            <person name="Brambilla E.M."/>
            <person name="Rohde M."/>
            <person name="Spring S."/>
            <person name="Goker M."/>
            <person name="Detter J.C."/>
            <person name="Bristow J."/>
            <person name="Eisen J.A."/>
            <person name="Markowitz V."/>
            <person name="Hugenholtz P."/>
            <person name="Kyrpides N.C."/>
            <person name="Klenk H.P."/>
            <person name="Woyke T."/>
        </authorList>
    </citation>
    <scope>NUCLEOTIDE SEQUENCE [LARGE SCALE GENOMIC DNA]</scope>
    <source>
        <strain evidence="4">DSM 2844</strain>
    </source>
</reference>
<dbReference type="PANTHER" id="PTHR32305">
    <property type="match status" value="1"/>
</dbReference>
<dbReference type="HOGENOM" id="CLU_229153_0_0_10"/>
<dbReference type="PROSITE" id="PS50817">
    <property type="entry name" value="INTEIN_N_TER"/>
    <property type="match status" value="1"/>
</dbReference>
<proteinExistence type="predicted"/>
<dbReference type="EMBL" id="JH719942">
    <property type="protein sequence ID" value="EJF51798.1"/>
    <property type="molecule type" value="Genomic_DNA"/>
</dbReference>
<dbReference type="RefSeq" id="WP_002656251.1">
    <property type="nucleotide sequence ID" value="NZ_JH719942.1"/>
</dbReference>
<sequence>MKTNKVLYLLLCLFLPLFSWAGDSDLWLSAPADSIYVGKKLGLRAPDYNLSESADHRISWEAELHLVYGRRDLLDISGAADWELVLYFSWHGRTDIDTLRLSNTEQLGVFESMVLLPHELGECEIEIKGLSYNGSSLSDISGIGPEDIELQLRLKRKHYYYLDPTTALTVGGEHVFNADASQGAKESYLELYWDYLPGMESAEVELVFWDAEISKAADPTDPEFFADAIRVETSAQHYHFELSYPAGEIYYRIRPIGRYIRNTGSNYSWRKEGAWSVVGQETVSPSEAFEPEENWQYSTVYAESGKQKKVITYFDESMRARQVVTYLNDADLSLVGETDYSLEGQAVVNILPVPTQGAENNLFFKANFNQNSQGQPYNYTDYDKDTGADSLSTNSGASYYYSSAHLGSTADGLYVPYIADAEGYPMSQLRYKRDGTGRVAEQSGVGGPYQLGLGRETRYFYGSASTTELRRLFGSNVGNATHYEKHVTVDANGQASVAYVDQAGQTVATALAGEAPTNVEELSHKESYDQRLDMMGSNILANNQSSMTHVLLKTDMGVQTFSFDYQVDASYFELAGFQNSLCESCVYALEIEVTDPDGHYVSPIPSSLTGGLLHTTVIDSNYNRYQIRDTIRASDLTNCGLGNVHSHGVSFDLSLTEMGEYTVNKRLRLLSAEMPLDSLSSLFEDNNMIPTVSPAAIDSSLCNFIEELNPADTADTNPILAAQVEVCNGILSQIEDQLTTVSASAWLAADLVDFTGLANFTLADLSGNSLTIEVVNSTTINYSGNLSLESSTADVYYDFSQADNTDSLVVLLVQLLKDSLYQETILSELTSRHREYCHYESCVGLLASKRYDARMSLYKDWYAWQAGENSNATVKIHHAAAAMSEFAQNDSFLIVFPAHSSCDANYLEDEMKRMLVDYYTSSVYLYPQLMVNYVDSLIDPSLRWTGIQTRSTEELRWSSFLSYYQGAKFQIEQKCSQCSYYSDSLATVTAFPPYDTAASFTEIEDSIIAAISNNCADGCFTNAAYSRWEIETELLSCGLGDLDTTGATYLAIQAILDRIALDMEANCLSTCGTGNPLGYALLEDYQSGQSPHLDSVFIRLDTVLSLLGADPYPVDPNSCSIASYEDLVLTAHGALYDTLRVENRLYGPGDVITIIDSLVFVPKEDTTLSNFTISLSDLQDSCIASLLEDAMEEAWEAQQELIAEMITAYRAQVGSCWDNPFKESFSVSYETGEYHYTLYYYDQAGSLVQTIPPASVRPLSASSFGSHGEWLGDEPEHSARGLHTKYKYNSMGQILWQDSPDGGETNFWYDDEQRLRLSQNAKQAAAVDYSYTRYDELSRVVEVGQLENYQMPTDPSLLAADLNDLSFPAASSYTLDEWVRTSYDELASSPINQEHLRGRVSKVENQYQANYYSYDILGNVSHYYQYVKNLDKGFSLEYAYDLVSGNVREVAYQAGEADAFYHKYSYDADNRLRLAYSSEDGRLWQKEARYYYYAHGPLARVELGEELLGSDYRYSLQGWIIGVNGLVKNAVWTDPGSDGHETGRHRWFSRDEYAYGLGYNELAYTPIGGSSLIDGAAWSNMSGDILSKDGVSGLFNGNIAYMQTALPQLGREGMGSGSYASAYKYDQLHRIVSSEGYSYGGADWTKRCAIGDCEAQSSYSYDANGNILSLSRYAGGNQIDDLSYHYTYDVDPAQLPEVSSQAIGQLYNNQLQYVTDGAGAATVGDLTSQPGQDGAVALYSQNYVYDEIGNLVRDSSEQIEEIVWNVQGKVQEVHFEAGKAGPSVLQYEYDPMGNRLAKKKLYVDGPVDIRSEGQYYVRDPQGNVLAVYEHRDRLANVVNEAGDSLYLEELHLYGSACLGILKKRATLKEFQKSLELPGDDLGDLLLFKSSAAPVASSYHQLELGRRRYELSNHLGNVLATVSDKSLGQDSSQTGQADYYLAQVSSANLYYPFGWEMPGRKFVSGEGYRFGFNGQEEDPDMGVVFKYRIHDARVGRFLSVDPLAPEYPWNSCYAFAENRVIDGIDLEGREWSEIKRDFASIGNAATKFAKETAEGLKEAVKDPLGTVSRVWDGNMQTIKDAGTIYGTAAEIFSNQFFGTNYEIDRKRFEESAQRVGKDLVIEGVTAGASKLGVSGLSKVGRAAKSIRKANWIDEVVVTAKQVIPCGCFTGSTLIKTEKGYKNISEIAVGDYVWAFNDSSRVENLKQVTALANYQRDSLLHIYIAGEQIETTTDHPFYSNSVWVRAGNLNSGDSLYLYGHSQKVIDSIVVEEGAFEVYNFTVEGFHTYYVSDLEVLVHNSGPCPFTFTKSGSGKNLIRTTKLNNGKSVQIKSGHGYNRSHRSGDVRDTGLTMDEVESGILMDLESKINNGSVSLPRKGEKGFNGAINLSVEINGNKIGYRAIEKEDGQISIGTYYLE</sequence>
<accession>J1I0L1</accession>
<dbReference type="InterPro" id="IPR003587">
    <property type="entry name" value="Hint_dom_N"/>
</dbReference>
<feature type="chain" id="PRO_5003743703" evidence="1">
    <location>
        <begin position="22"/>
        <end position="2415"/>
    </location>
</feature>
<gene>
    <name evidence="3" type="ORF">SapgrDRAFT_0037</name>
</gene>
<dbReference type="Pfam" id="PF07591">
    <property type="entry name" value="PT-HINT"/>
    <property type="match status" value="1"/>
</dbReference>
<dbReference type="Gene3D" id="2.180.10.10">
    <property type="entry name" value="RHS repeat-associated core"/>
    <property type="match status" value="1"/>
</dbReference>
<dbReference type="PANTHER" id="PTHR32305:SF15">
    <property type="entry name" value="PROTEIN RHSA-RELATED"/>
    <property type="match status" value="1"/>
</dbReference>
<dbReference type="CDD" id="cd00081">
    <property type="entry name" value="Hint"/>
    <property type="match status" value="1"/>
</dbReference>
<dbReference type="InterPro" id="IPR030934">
    <property type="entry name" value="Intein_C"/>
</dbReference>
<dbReference type="NCBIfam" id="TIGR01443">
    <property type="entry name" value="intein_Cterm"/>
    <property type="match status" value="1"/>
</dbReference>
<dbReference type="Gene3D" id="2.170.16.10">
    <property type="entry name" value="Hedgehog/Intein (Hint) domain"/>
    <property type="match status" value="1"/>
</dbReference>
<dbReference type="NCBIfam" id="TIGR03696">
    <property type="entry name" value="Rhs_assc_core"/>
    <property type="match status" value="1"/>
</dbReference>
<dbReference type="PROSITE" id="PS50818">
    <property type="entry name" value="INTEIN_C_TER"/>
    <property type="match status" value="1"/>
</dbReference>
<dbReference type="Proteomes" id="UP000005113">
    <property type="component" value="Unassembled WGS sequence"/>
</dbReference>
<feature type="signal peptide" evidence="1">
    <location>
        <begin position="1"/>
        <end position="21"/>
    </location>
</feature>
<dbReference type="SMART" id="SM00306">
    <property type="entry name" value="HintN"/>
    <property type="match status" value="1"/>
</dbReference>
<dbReference type="SUPFAM" id="SSF51294">
    <property type="entry name" value="Hedgehog/intein (Hint) domain"/>
    <property type="match status" value="1"/>
</dbReference>
<dbReference type="InterPro" id="IPR006141">
    <property type="entry name" value="Intein_N"/>
</dbReference>
<dbReference type="InterPro" id="IPR036844">
    <property type="entry name" value="Hint_dom_sf"/>
</dbReference>
<dbReference type="GO" id="GO:0016539">
    <property type="term" value="P:intein-mediated protein splicing"/>
    <property type="evidence" value="ECO:0007669"/>
    <property type="project" value="InterPro"/>
</dbReference>
<feature type="domain" description="Hint" evidence="2">
    <location>
        <begin position="2164"/>
        <end position="2257"/>
    </location>
</feature>